<name>A0A940Y4H4_9BURK</name>
<protein>
    <submittedName>
        <fullName evidence="2">Uncharacterized protein</fullName>
    </submittedName>
</protein>
<feature type="compositionally biased region" description="Pro residues" evidence="1">
    <location>
        <begin position="283"/>
        <end position="301"/>
    </location>
</feature>
<keyword evidence="3" id="KW-1185">Reference proteome</keyword>
<proteinExistence type="predicted"/>
<feature type="region of interest" description="Disordered" evidence="1">
    <location>
        <begin position="277"/>
        <end position="307"/>
    </location>
</feature>
<dbReference type="EMBL" id="JAGQDD010000003">
    <property type="protein sequence ID" value="MBQ0930069.1"/>
    <property type="molecule type" value="Genomic_DNA"/>
</dbReference>
<comment type="caution">
    <text evidence="2">The sequence shown here is derived from an EMBL/GenBank/DDBJ whole genome shotgun (WGS) entry which is preliminary data.</text>
</comment>
<gene>
    <name evidence="2" type="ORF">KAK03_06170</name>
</gene>
<dbReference type="Proteomes" id="UP000676246">
    <property type="component" value="Unassembled WGS sequence"/>
</dbReference>
<reference evidence="2 3" key="1">
    <citation type="submission" date="2021-04" db="EMBL/GenBank/DDBJ databases">
        <title>The genome sequence of Ideonella sp. 3Y2.</title>
        <authorList>
            <person name="Liu Y."/>
        </authorList>
    </citation>
    <scope>NUCLEOTIDE SEQUENCE [LARGE SCALE GENOMIC DNA]</scope>
    <source>
        <strain evidence="2 3">3Y2</strain>
    </source>
</reference>
<evidence type="ECO:0000313" key="2">
    <source>
        <dbReference type="EMBL" id="MBQ0930069.1"/>
    </source>
</evidence>
<accession>A0A940Y4H4</accession>
<evidence type="ECO:0000256" key="1">
    <source>
        <dbReference type="SAM" id="MobiDB-lite"/>
    </source>
</evidence>
<organism evidence="2 3">
    <name type="scientific">Ideonella alba</name>
    <dbReference type="NCBI Taxonomy" id="2824118"/>
    <lineage>
        <taxon>Bacteria</taxon>
        <taxon>Pseudomonadati</taxon>
        <taxon>Pseudomonadota</taxon>
        <taxon>Betaproteobacteria</taxon>
        <taxon>Burkholderiales</taxon>
        <taxon>Sphaerotilaceae</taxon>
        <taxon>Ideonella</taxon>
    </lineage>
</organism>
<dbReference type="InterPro" id="IPR045538">
    <property type="entry name" value="CIS_TMP"/>
</dbReference>
<evidence type="ECO:0000313" key="3">
    <source>
        <dbReference type="Proteomes" id="UP000676246"/>
    </source>
</evidence>
<sequence>MSPPLAPLPHRVRRLRWQARAAGAAEALALRQRLVSGQERLQQALGEALDGLDDGGWLQLARVELQLDPSWLEAPADALVQHLRAQLAPQLHGLRRSAAAAGPGGAAPAGEAAADTVALLPARALLDYLATGHLPWALGGLAPEALRPRLQAAAEALAQDGLVWRAAPPPTDPTLLLGWWQRWWALWPGPAREAWWQAQQAVTAATAAVHEGSTPSPAALARWLAQPSVPQARRGPLQALWLAWHSAGPGGGVAAGPSAVAPTTPSIAALAQALWPEGFAGTPTPPDRPRNAPPPAAPPPGVDTAPTARPLARAVQPRAEPGWMVPLAGLVLLHPWVPALLRACDVPTPARPDQAWDPLALARAGGLLRALAQAPEAPAEDGEWALPVVKLLLGCPPDLGWPLPLCPPTPQEQAEVQALLAAAIDHWGALGRTGVDSLRTSFLQRPGLLSRQGEGWLLRPLPEAFDLLLSRLPWGLAWIRLPWMAQPLQVDWSAP</sequence>
<dbReference type="RefSeq" id="WP_210852453.1">
    <property type="nucleotide sequence ID" value="NZ_JAGQDD010000003.1"/>
</dbReference>
<dbReference type="AlphaFoldDB" id="A0A940Y4H4"/>
<dbReference type="Pfam" id="PF19268">
    <property type="entry name" value="CIS_TMP"/>
    <property type="match status" value="2"/>
</dbReference>